<accession>A0AAN8RYQ2</accession>
<dbReference type="Gene3D" id="3.40.50.720">
    <property type="entry name" value="NAD(P)-binding Rossmann-like Domain"/>
    <property type="match status" value="2"/>
</dbReference>
<proteinExistence type="inferred from homology"/>
<comment type="caution">
    <text evidence="4">The sequence shown here is derived from an EMBL/GenBank/DDBJ whole genome shotgun (WGS) entry which is preliminary data.</text>
</comment>
<dbReference type="EMBL" id="JAVHJM010000003">
    <property type="protein sequence ID" value="KAK6516454.1"/>
    <property type="molecule type" value="Genomic_DNA"/>
</dbReference>
<dbReference type="SUPFAM" id="SSF51735">
    <property type="entry name" value="NAD(P)-binding Rossmann-fold domains"/>
    <property type="match status" value="1"/>
</dbReference>
<evidence type="ECO:0000256" key="2">
    <source>
        <dbReference type="ARBA" id="ARBA00022857"/>
    </source>
</evidence>
<evidence type="ECO:0000256" key="1">
    <source>
        <dbReference type="ARBA" id="ARBA00006484"/>
    </source>
</evidence>
<name>A0AAN8RYQ2_9PEZI</name>
<sequence length="337" mass="37748">MSIHRKIAVVTDAARGIGDRIIRAMLHNTRQPLTIYMTNASLKTETYPVNFNDNQGTAAALEKSGSEIRYEQVDPTSLDSIRAFRHRLQIAHGASHGTKPLSILVNSPAQEFENAQNAAKYSYFGPKNMSRILLPIMKRDGGSRIVNVSVGGGGSGYWLWREDLADMFDLQKLSTELLDALVRKYVRDASREELIEQGWTKRVDVKGPQIHPYIIPRMALAAYTYVLARENPDILINASGGDSWKFPTHVYGGAITPTFLALGDLEGVSGRYWIAGKTVDWETAQYKTTESHKRLCWNKPSKLAARDLSPSELGAWKPRPEEPRFWNFKLGNLVSNS</sequence>
<evidence type="ECO:0000313" key="5">
    <source>
        <dbReference type="Proteomes" id="UP001307849"/>
    </source>
</evidence>
<keyword evidence="5" id="KW-1185">Reference proteome</keyword>
<keyword evidence="3" id="KW-0560">Oxidoreductase</keyword>
<organism evidence="4 5">
    <name type="scientific">Arthrobotrys conoides</name>
    <dbReference type="NCBI Taxonomy" id="74498"/>
    <lineage>
        <taxon>Eukaryota</taxon>
        <taxon>Fungi</taxon>
        <taxon>Dikarya</taxon>
        <taxon>Ascomycota</taxon>
        <taxon>Pezizomycotina</taxon>
        <taxon>Orbiliomycetes</taxon>
        <taxon>Orbiliales</taxon>
        <taxon>Orbiliaceae</taxon>
        <taxon>Arthrobotrys</taxon>
    </lineage>
</organism>
<gene>
    <name evidence="4" type="ORF">TWF506_006360</name>
</gene>
<dbReference type="PANTHER" id="PTHR43963">
    <property type="entry name" value="CARBONYL REDUCTASE 1-RELATED"/>
    <property type="match status" value="1"/>
</dbReference>
<dbReference type="PANTHER" id="PTHR43963:SF6">
    <property type="entry name" value="CHAIN DEHYDROGENASE FAMILY PROTEIN, PUTATIVE (AFU_ORTHOLOGUE AFUA_3G15350)-RELATED"/>
    <property type="match status" value="1"/>
</dbReference>
<reference evidence="4 5" key="1">
    <citation type="submission" date="2019-10" db="EMBL/GenBank/DDBJ databases">
        <authorList>
            <person name="Palmer J.M."/>
        </authorList>
    </citation>
    <scope>NUCLEOTIDE SEQUENCE [LARGE SCALE GENOMIC DNA]</scope>
    <source>
        <strain evidence="4 5">TWF506</strain>
    </source>
</reference>
<keyword evidence="2" id="KW-0521">NADP</keyword>
<evidence type="ECO:0000313" key="4">
    <source>
        <dbReference type="EMBL" id="KAK6516454.1"/>
    </source>
</evidence>
<dbReference type="Proteomes" id="UP001307849">
    <property type="component" value="Unassembled WGS sequence"/>
</dbReference>
<protein>
    <submittedName>
        <fullName evidence="4">Uncharacterized protein</fullName>
    </submittedName>
</protein>
<dbReference type="GO" id="GO:0016491">
    <property type="term" value="F:oxidoreductase activity"/>
    <property type="evidence" value="ECO:0007669"/>
    <property type="project" value="UniProtKB-KW"/>
</dbReference>
<dbReference type="AlphaFoldDB" id="A0AAN8RYQ2"/>
<evidence type="ECO:0000256" key="3">
    <source>
        <dbReference type="ARBA" id="ARBA00023002"/>
    </source>
</evidence>
<comment type="similarity">
    <text evidence="1">Belongs to the short-chain dehydrogenases/reductases (SDR) family.</text>
</comment>
<dbReference type="InterPro" id="IPR036291">
    <property type="entry name" value="NAD(P)-bd_dom_sf"/>
</dbReference>